<evidence type="ECO:0000256" key="5">
    <source>
        <dbReference type="ARBA" id="ARBA00004817"/>
    </source>
</evidence>
<evidence type="ECO:0000256" key="6">
    <source>
        <dbReference type="ARBA" id="ARBA00013147"/>
    </source>
</evidence>
<dbReference type="PROSITE" id="PS51671">
    <property type="entry name" value="ACT"/>
    <property type="match status" value="1"/>
</dbReference>
<dbReference type="InterPro" id="IPR002701">
    <property type="entry name" value="CM_II_prokaryot"/>
</dbReference>
<keyword evidence="14" id="KW-0511">Multifunctional enzyme</keyword>
<dbReference type="GO" id="GO:0004106">
    <property type="term" value="F:chorismate mutase activity"/>
    <property type="evidence" value="ECO:0007669"/>
    <property type="project" value="UniProtKB-EC"/>
</dbReference>
<accession>A0A1Y1ZIR4</accession>
<dbReference type="Proteomes" id="UP000193920">
    <property type="component" value="Unassembled WGS sequence"/>
</dbReference>
<keyword evidence="11" id="KW-0584">Phenylalanine biosynthesis</keyword>
<evidence type="ECO:0000259" key="20">
    <source>
        <dbReference type="PROSITE" id="PS51171"/>
    </source>
</evidence>
<dbReference type="EC" id="4.2.1.51" evidence="6"/>
<evidence type="ECO:0000256" key="7">
    <source>
        <dbReference type="ARBA" id="ARBA00014401"/>
    </source>
</evidence>
<evidence type="ECO:0000259" key="21">
    <source>
        <dbReference type="PROSITE" id="PS51671"/>
    </source>
</evidence>
<evidence type="ECO:0000256" key="9">
    <source>
        <dbReference type="ARBA" id="ARBA00022605"/>
    </source>
</evidence>
<dbReference type="GO" id="GO:0005737">
    <property type="term" value="C:cytoplasm"/>
    <property type="evidence" value="ECO:0007669"/>
    <property type="project" value="UniProtKB-SubCell"/>
</dbReference>
<dbReference type="SUPFAM" id="SSF53850">
    <property type="entry name" value="Periplasmic binding protein-like II"/>
    <property type="match status" value="1"/>
</dbReference>
<dbReference type="InterPro" id="IPR045865">
    <property type="entry name" value="ACT-like_dom_sf"/>
</dbReference>
<evidence type="ECO:0000256" key="11">
    <source>
        <dbReference type="ARBA" id="ARBA00023222"/>
    </source>
</evidence>
<keyword evidence="13" id="KW-0456">Lyase</keyword>
<comment type="function">
    <text evidence="2">Catalyzes the Claisen rearrangement of chorismate to prephenate and the decarboxylation/dehydration of prephenate to phenylpyruvate.</text>
</comment>
<dbReference type="Pfam" id="PF01817">
    <property type="entry name" value="CM_2"/>
    <property type="match status" value="1"/>
</dbReference>
<dbReference type="Gene3D" id="1.20.59.10">
    <property type="entry name" value="Chorismate mutase"/>
    <property type="match status" value="1"/>
</dbReference>
<evidence type="ECO:0000256" key="2">
    <source>
        <dbReference type="ARBA" id="ARBA00002364"/>
    </source>
</evidence>
<evidence type="ECO:0000256" key="17">
    <source>
        <dbReference type="ARBA" id="ARBA00047848"/>
    </source>
</evidence>
<dbReference type="PANTHER" id="PTHR21022">
    <property type="entry name" value="PREPHENATE DEHYDRATASE P PROTEIN"/>
    <property type="match status" value="1"/>
</dbReference>
<dbReference type="PIRSF" id="PIRSF001500">
    <property type="entry name" value="Chor_mut_pdt_Ppr"/>
    <property type="match status" value="1"/>
</dbReference>
<keyword evidence="18" id="KW-0812">Transmembrane</keyword>
<dbReference type="PANTHER" id="PTHR21022:SF19">
    <property type="entry name" value="PREPHENATE DEHYDRATASE-RELATED"/>
    <property type="match status" value="1"/>
</dbReference>
<reference evidence="22 23" key="1">
    <citation type="submission" date="2016-08" db="EMBL/GenBank/DDBJ databases">
        <title>A Parts List for Fungal Cellulosomes Revealed by Comparative Genomics.</title>
        <authorList>
            <consortium name="DOE Joint Genome Institute"/>
            <person name="Haitjema C.H."/>
            <person name="Gilmore S.P."/>
            <person name="Henske J.K."/>
            <person name="Solomon K.V."/>
            <person name="De Groot R."/>
            <person name="Kuo A."/>
            <person name="Mondo S.J."/>
            <person name="Salamov A.A."/>
            <person name="Labutti K."/>
            <person name="Zhao Z."/>
            <person name="Chiniquy J."/>
            <person name="Barry K."/>
            <person name="Brewer H.M."/>
            <person name="Purvine S.O."/>
            <person name="Wright A.T."/>
            <person name="Boxma B."/>
            <person name="Van Alen T."/>
            <person name="Hackstein J.H."/>
            <person name="Baker S.E."/>
            <person name="Grigoriev I.V."/>
            <person name="O'Malley M.A."/>
        </authorList>
    </citation>
    <scope>NUCLEOTIDE SEQUENCE [LARGE SCALE GENOMIC DNA]</scope>
    <source>
        <strain evidence="22 23">G1</strain>
    </source>
</reference>
<keyword evidence="12" id="KW-0413">Isomerase</keyword>
<dbReference type="AlphaFoldDB" id="A0A1Y1ZIR4"/>
<proteinExistence type="predicted"/>
<evidence type="ECO:0000256" key="8">
    <source>
        <dbReference type="ARBA" id="ARBA00022490"/>
    </source>
</evidence>
<comment type="caution">
    <text evidence="22">The sequence shown here is derived from an EMBL/GenBank/DDBJ whole genome shotgun (WGS) entry which is preliminary data.</text>
</comment>
<dbReference type="Pfam" id="PF01842">
    <property type="entry name" value="ACT"/>
    <property type="match status" value="1"/>
</dbReference>
<comment type="subcellular location">
    <subcellularLocation>
        <location evidence="3">Cytoplasm</location>
    </subcellularLocation>
</comment>
<evidence type="ECO:0000256" key="1">
    <source>
        <dbReference type="ARBA" id="ARBA00000824"/>
    </source>
</evidence>
<dbReference type="GO" id="GO:0009094">
    <property type="term" value="P:L-phenylalanine biosynthetic process"/>
    <property type="evidence" value="ECO:0007669"/>
    <property type="project" value="UniProtKB-UniPathway"/>
</dbReference>
<evidence type="ECO:0000313" key="23">
    <source>
        <dbReference type="Proteomes" id="UP000193920"/>
    </source>
</evidence>
<keyword evidence="23" id="KW-1185">Reference proteome</keyword>
<dbReference type="InterPro" id="IPR001086">
    <property type="entry name" value="Preph_deHydtase"/>
</dbReference>
<dbReference type="Gene3D" id="3.40.190.10">
    <property type="entry name" value="Periplasmic binding protein-like II"/>
    <property type="match status" value="2"/>
</dbReference>
<dbReference type="PROSITE" id="PS51171">
    <property type="entry name" value="PREPHENATE_DEHYDR_3"/>
    <property type="match status" value="1"/>
</dbReference>
<evidence type="ECO:0000256" key="10">
    <source>
        <dbReference type="ARBA" id="ARBA00023141"/>
    </source>
</evidence>
<evidence type="ECO:0000256" key="4">
    <source>
        <dbReference type="ARBA" id="ARBA00004741"/>
    </source>
</evidence>
<dbReference type="InterPro" id="IPR008242">
    <property type="entry name" value="Chor_mutase/pphenate_deHydtase"/>
</dbReference>
<evidence type="ECO:0000313" key="22">
    <source>
        <dbReference type="EMBL" id="ORY10148.1"/>
    </source>
</evidence>
<feature type="transmembrane region" description="Helical" evidence="18">
    <location>
        <begin position="20"/>
        <end position="40"/>
    </location>
</feature>
<evidence type="ECO:0000256" key="15">
    <source>
        <dbReference type="ARBA" id="ARBA00031175"/>
    </source>
</evidence>
<dbReference type="STRING" id="1754190.A0A1Y1ZIR4"/>
<dbReference type="InterPro" id="IPR002912">
    <property type="entry name" value="ACT_dom"/>
</dbReference>
<evidence type="ECO:0000256" key="12">
    <source>
        <dbReference type="ARBA" id="ARBA00023235"/>
    </source>
</evidence>
<dbReference type="PROSITE" id="PS51168">
    <property type="entry name" value="CHORISMATE_MUT_2"/>
    <property type="match status" value="1"/>
</dbReference>
<comment type="catalytic activity">
    <reaction evidence="1">
        <text>chorismate = prephenate</text>
        <dbReference type="Rhea" id="RHEA:13897"/>
        <dbReference type="ChEBI" id="CHEBI:29748"/>
        <dbReference type="ChEBI" id="CHEBI:29934"/>
        <dbReference type="EC" id="5.4.99.5"/>
    </reaction>
</comment>
<dbReference type="EMBL" id="MCOG01000397">
    <property type="protein sequence ID" value="ORY10148.1"/>
    <property type="molecule type" value="Genomic_DNA"/>
</dbReference>
<keyword evidence="9" id="KW-0028">Amino-acid biosynthesis</keyword>
<gene>
    <name evidence="22" type="ORF">LY90DRAFT_518745</name>
</gene>
<dbReference type="CDD" id="cd04905">
    <property type="entry name" value="ACT_CM-PDT"/>
    <property type="match status" value="1"/>
</dbReference>
<evidence type="ECO:0000256" key="16">
    <source>
        <dbReference type="ARBA" id="ARBA00031520"/>
    </source>
</evidence>
<dbReference type="GO" id="GO:0004664">
    <property type="term" value="F:prephenate dehydratase activity"/>
    <property type="evidence" value="ECO:0007669"/>
    <property type="project" value="UniProtKB-EC"/>
</dbReference>
<organism evidence="22 23">
    <name type="scientific">Neocallimastix californiae</name>
    <dbReference type="NCBI Taxonomy" id="1754190"/>
    <lineage>
        <taxon>Eukaryota</taxon>
        <taxon>Fungi</taxon>
        <taxon>Fungi incertae sedis</taxon>
        <taxon>Chytridiomycota</taxon>
        <taxon>Chytridiomycota incertae sedis</taxon>
        <taxon>Neocallimastigomycetes</taxon>
        <taxon>Neocallimastigales</taxon>
        <taxon>Neocallimastigaceae</taxon>
        <taxon>Neocallimastix</taxon>
    </lineage>
</organism>
<evidence type="ECO:0000256" key="14">
    <source>
        <dbReference type="ARBA" id="ARBA00023268"/>
    </source>
</evidence>
<protein>
    <recommendedName>
        <fullName evidence="7">Bifunctional chorismate mutase/prephenate dehydratase</fullName>
        <ecNumber evidence="6">4.2.1.51</ecNumber>
    </recommendedName>
    <alternativeName>
        <fullName evidence="16">Chorismate mutase-prephenate dehydratase</fullName>
    </alternativeName>
    <alternativeName>
        <fullName evidence="15">p-protein</fullName>
    </alternativeName>
</protein>
<keyword evidence="18" id="KW-0472">Membrane</keyword>
<comment type="pathway">
    <text evidence="4">Amino-acid biosynthesis; L-phenylalanine biosynthesis; phenylpyruvate from prephenate: step 1/1.</text>
</comment>
<dbReference type="UniPathway" id="UPA00121">
    <property type="reaction ID" value="UER00345"/>
</dbReference>
<evidence type="ECO:0000256" key="13">
    <source>
        <dbReference type="ARBA" id="ARBA00023239"/>
    </source>
</evidence>
<feature type="domain" description="Prephenate dehydratase" evidence="20">
    <location>
        <begin position="118"/>
        <end position="293"/>
    </location>
</feature>
<dbReference type="UniPathway" id="UPA00120">
    <property type="reaction ID" value="UER00203"/>
</dbReference>
<feature type="domain" description="ACT" evidence="21">
    <location>
        <begin position="306"/>
        <end position="383"/>
    </location>
</feature>
<dbReference type="FunFam" id="3.40.190.10:FF:000034">
    <property type="entry name" value="Chorismate mutase/prephenate dehydratase"/>
    <property type="match status" value="1"/>
</dbReference>
<evidence type="ECO:0000256" key="3">
    <source>
        <dbReference type="ARBA" id="ARBA00004496"/>
    </source>
</evidence>
<feature type="domain" description="Chorismate mutase" evidence="19">
    <location>
        <begin position="1"/>
        <end position="118"/>
    </location>
</feature>
<keyword evidence="18" id="KW-1133">Transmembrane helix</keyword>
<comment type="catalytic activity">
    <reaction evidence="17">
        <text>prephenate + H(+) = 3-phenylpyruvate + CO2 + H2O</text>
        <dbReference type="Rhea" id="RHEA:21648"/>
        <dbReference type="ChEBI" id="CHEBI:15377"/>
        <dbReference type="ChEBI" id="CHEBI:15378"/>
        <dbReference type="ChEBI" id="CHEBI:16526"/>
        <dbReference type="ChEBI" id="CHEBI:18005"/>
        <dbReference type="ChEBI" id="CHEBI:29934"/>
        <dbReference type="EC" id="4.2.1.51"/>
    </reaction>
</comment>
<comment type="pathway">
    <text evidence="5">Metabolic intermediate biosynthesis; prephenate biosynthesis; prephenate from chorismate: step 1/1.</text>
</comment>
<dbReference type="InterPro" id="IPR036979">
    <property type="entry name" value="CM_dom_sf"/>
</dbReference>
<name>A0A1Y1ZIR4_9FUNG</name>
<evidence type="ECO:0000256" key="18">
    <source>
        <dbReference type="SAM" id="Phobius"/>
    </source>
</evidence>
<dbReference type="CDD" id="cd13630">
    <property type="entry name" value="PBP2_PDT_1"/>
    <property type="match status" value="1"/>
</dbReference>
<dbReference type="SUPFAM" id="SSF55021">
    <property type="entry name" value="ACT-like"/>
    <property type="match status" value="1"/>
</dbReference>
<dbReference type="OrthoDB" id="983542at2759"/>
<keyword evidence="10" id="KW-0057">Aromatic amino acid biosynthesis</keyword>
<dbReference type="NCBIfam" id="NF008865">
    <property type="entry name" value="PRK11898.1"/>
    <property type="match status" value="1"/>
</dbReference>
<dbReference type="Pfam" id="PF00800">
    <property type="entry name" value="PDT"/>
    <property type="match status" value="1"/>
</dbReference>
<sequence>MSNQIEDLREQIDNLDVSLVSLLNEYLYFPLLIGIIFFFIKKRFTNSKERALLTLDINNVKKELAKKEMKDIEHDSARELEVYEQVQKLNNGPLPNNTLVSIFKEIVSASLSINKDVKVSFLGPRGTYSHQAASSRFGDSVLYSKQRTIADVFRSVEKKESTYGVVPFENSTHGTVTQTIDELIRTPVKVRADLYLPIHHQFLSKSSDLSEITKIYSHPEALGQCSKWLNTKMRNVEKIPVSSTSYAAELASKELGAGAICSMVCADIYGLKVLDRDVEDIKDNTTRFFVIGQSYDGPSGHDKTVFSFTVDHRQPGALCNALAVFKEHDINITKIDSRPSHQYHWHYIFILEIEGHIEDEPLKEAFKELNDYCVDINIIGSYPRAKEL</sequence>
<evidence type="ECO:0000259" key="19">
    <source>
        <dbReference type="PROSITE" id="PS51168"/>
    </source>
</evidence>
<keyword evidence="8" id="KW-0963">Cytoplasm</keyword>
<dbReference type="Gene3D" id="3.30.70.260">
    <property type="match status" value="1"/>
</dbReference>
<dbReference type="GO" id="GO:0046417">
    <property type="term" value="P:chorismate metabolic process"/>
    <property type="evidence" value="ECO:0007669"/>
    <property type="project" value="InterPro"/>
</dbReference>